<keyword evidence="2" id="KW-0547">Nucleotide-binding</keyword>
<dbReference type="FunFam" id="3.30.230.10:FF:000003">
    <property type="entry name" value="Elongation factor G"/>
    <property type="match status" value="1"/>
</dbReference>
<dbReference type="PROSITE" id="PS51722">
    <property type="entry name" value="G_TR_2"/>
    <property type="match status" value="1"/>
</dbReference>
<dbReference type="GO" id="GO:0003924">
    <property type="term" value="F:GTPase activity"/>
    <property type="evidence" value="ECO:0007669"/>
    <property type="project" value="InterPro"/>
</dbReference>
<dbReference type="CDD" id="cd03713">
    <property type="entry name" value="EFG_mtEFG_C"/>
    <property type="match status" value="1"/>
</dbReference>
<keyword evidence="3 8" id="KW-0251">Elongation factor</keyword>
<dbReference type="InterPro" id="IPR047872">
    <property type="entry name" value="EFG_IV"/>
</dbReference>
<proteinExistence type="predicted"/>
<dbReference type="Pfam" id="PF00679">
    <property type="entry name" value="EFG_C"/>
    <property type="match status" value="1"/>
</dbReference>
<reference evidence="8" key="1">
    <citation type="submission" date="2020-11" db="EMBL/GenBank/DDBJ databases">
        <authorList>
            <person name="Kim M.K."/>
        </authorList>
    </citation>
    <scope>NUCLEOTIDE SEQUENCE</scope>
    <source>
        <strain evidence="8">BT350</strain>
    </source>
</reference>
<dbReference type="InterPro" id="IPR027417">
    <property type="entry name" value="P-loop_NTPase"/>
</dbReference>
<dbReference type="InterPro" id="IPR009000">
    <property type="entry name" value="Transl_B-barrel_sf"/>
</dbReference>
<dbReference type="CDD" id="cd01342">
    <property type="entry name" value="Translation_Factor_II_like"/>
    <property type="match status" value="1"/>
</dbReference>
<keyword evidence="4" id="KW-0648">Protein biosynthesis</keyword>
<dbReference type="NCBIfam" id="TIGR00231">
    <property type="entry name" value="small_GTP"/>
    <property type="match status" value="1"/>
</dbReference>
<name>A0A931BT48_9HYPH</name>
<keyword evidence="5" id="KW-0342">GTP-binding</keyword>
<dbReference type="NCBIfam" id="NF009379">
    <property type="entry name" value="PRK12740.1-3"/>
    <property type="match status" value="1"/>
</dbReference>
<dbReference type="Gene3D" id="2.40.30.10">
    <property type="entry name" value="Translation factors"/>
    <property type="match status" value="1"/>
</dbReference>
<dbReference type="SMART" id="SM00889">
    <property type="entry name" value="EFG_IV"/>
    <property type="match status" value="1"/>
</dbReference>
<dbReference type="SUPFAM" id="SSF54980">
    <property type="entry name" value="EF-G C-terminal domain-like"/>
    <property type="match status" value="2"/>
</dbReference>
<dbReference type="InterPro" id="IPR005517">
    <property type="entry name" value="Transl_elong_EFG/EF2_IV"/>
</dbReference>
<keyword evidence="9" id="KW-1185">Reference proteome</keyword>
<dbReference type="PANTHER" id="PTHR43261">
    <property type="entry name" value="TRANSLATION ELONGATION FACTOR G-RELATED"/>
    <property type="match status" value="1"/>
</dbReference>
<dbReference type="Gene3D" id="3.30.230.10">
    <property type="match status" value="1"/>
</dbReference>
<dbReference type="Gene3D" id="3.30.70.240">
    <property type="match status" value="1"/>
</dbReference>
<dbReference type="Pfam" id="PF03764">
    <property type="entry name" value="EFG_IV"/>
    <property type="match status" value="1"/>
</dbReference>
<evidence type="ECO:0000256" key="2">
    <source>
        <dbReference type="ARBA" id="ARBA00022741"/>
    </source>
</evidence>
<evidence type="ECO:0000256" key="3">
    <source>
        <dbReference type="ARBA" id="ARBA00022768"/>
    </source>
</evidence>
<dbReference type="Pfam" id="PF14492">
    <property type="entry name" value="EFG_III"/>
    <property type="match status" value="1"/>
</dbReference>
<dbReference type="RefSeq" id="WP_196272294.1">
    <property type="nucleotide sequence ID" value="NZ_JADQDO010000006.1"/>
</dbReference>
<dbReference type="InterPro" id="IPR020568">
    <property type="entry name" value="Ribosomal_Su5_D2-typ_SF"/>
</dbReference>
<dbReference type="Pfam" id="PF00009">
    <property type="entry name" value="GTP_EFTU"/>
    <property type="match status" value="1"/>
</dbReference>
<dbReference type="CDD" id="cd01434">
    <property type="entry name" value="EFG_mtEFG1_IV"/>
    <property type="match status" value="1"/>
</dbReference>
<comment type="function">
    <text evidence="6">Catalyzes the GTP-dependent ribosomal translocation step during translation elongation. During this step, the ribosome changes from the pre-translocational (PRE) to the post-translocational (POST) state as the newly formed A-site-bound peptidyl-tRNA and P-site-bound deacylated tRNA move to the P and E sites, respectively. Catalyzes the coordinated movement of the two tRNA molecules, the mRNA and conformational changes in the ribosome.</text>
</comment>
<evidence type="ECO:0000256" key="4">
    <source>
        <dbReference type="ARBA" id="ARBA00022917"/>
    </source>
</evidence>
<evidence type="ECO:0000313" key="8">
    <source>
        <dbReference type="EMBL" id="MBF9234299.1"/>
    </source>
</evidence>
<dbReference type="InterPro" id="IPR009022">
    <property type="entry name" value="EFG_III"/>
</dbReference>
<dbReference type="SMART" id="SM00838">
    <property type="entry name" value="EFG_C"/>
    <property type="match status" value="1"/>
</dbReference>
<dbReference type="Proteomes" id="UP000599312">
    <property type="component" value="Unassembled WGS sequence"/>
</dbReference>
<dbReference type="GO" id="GO:0005525">
    <property type="term" value="F:GTP binding"/>
    <property type="evidence" value="ECO:0007669"/>
    <property type="project" value="UniProtKB-KW"/>
</dbReference>
<dbReference type="InterPro" id="IPR014721">
    <property type="entry name" value="Ribsml_uS5_D2-typ_fold_subgr"/>
</dbReference>
<evidence type="ECO:0000256" key="5">
    <source>
        <dbReference type="ARBA" id="ARBA00023134"/>
    </source>
</evidence>
<dbReference type="Gene3D" id="3.40.50.300">
    <property type="entry name" value="P-loop containing nucleotide triphosphate hydrolases"/>
    <property type="match status" value="1"/>
</dbReference>
<comment type="caution">
    <text evidence="8">The sequence shown here is derived from an EMBL/GenBank/DDBJ whole genome shotgun (WGS) entry which is preliminary data.</text>
</comment>
<dbReference type="InterPro" id="IPR035647">
    <property type="entry name" value="EFG_III/V"/>
</dbReference>
<gene>
    <name evidence="8" type="ORF">I2H38_13040</name>
</gene>
<dbReference type="GO" id="GO:0032790">
    <property type="term" value="P:ribosome disassembly"/>
    <property type="evidence" value="ECO:0007669"/>
    <property type="project" value="TreeGrafter"/>
</dbReference>
<evidence type="ECO:0000256" key="1">
    <source>
        <dbReference type="ARBA" id="ARBA00017872"/>
    </source>
</evidence>
<evidence type="ECO:0000313" key="9">
    <source>
        <dbReference type="Proteomes" id="UP000599312"/>
    </source>
</evidence>
<dbReference type="CDD" id="cd16262">
    <property type="entry name" value="EFG_III"/>
    <property type="match status" value="1"/>
</dbReference>
<dbReference type="GO" id="GO:0097216">
    <property type="term" value="F:guanosine tetraphosphate binding"/>
    <property type="evidence" value="ECO:0007669"/>
    <property type="project" value="UniProtKB-ARBA"/>
</dbReference>
<dbReference type="PANTHER" id="PTHR43261:SF7">
    <property type="entry name" value="ELONGATION FACTOR G-LIKE PROTEIN"/>
    <property type="match status" value="1"/>
</dbReference>
<evidence type="ECO:0000259" key="7">
    <source>
        <dbReference type="PROSITE" id="PS51722"/>
    </source>
</evidence>
<dbReference type="InterPro" id="IPR000795">
    <property type="entry name" value="T_Tr_GTP-bd_dom"/>
</dbReference>
<dbReference type="EMBL" id="JADQDO010000006">
    <property type="protein sequence ID" value="MBF9234299.1"/>
    <property type="molecule type" value="Genomic_DNA"/>
</dbReference>
<sequence>MAPNGRGPAGPRCIAIVGPFQSGKTTLLEAILERTGVISRAGRVTNGDSVGDASTEARAHGMSIEPNVATVEFLGETMTFVDCPGSTEFMHEMRNVTPVCDAAVVVCEADERKIPALEIILRELEEADIPRFLFINKIDTATRRVRETLSVLQRASRTPLLLRQIPIWKDGIAVGFIDLALERAFIYREHAPSEVVDLPDADALREREARFAMLERLADYDDDLMENLISEIEPPRDRIFDDLSRELKERHVVPAFIGSADRGNGVTRLLKALRHEAPTLEDTRARLGVSPDGAPLAQVMKTLHMGQGGKLSIGRVLRGVFHEGDTVLGSRGAEARIGSLLSPVGTATTRVAEAKPGETLGFGRLEGIATGDSFAADKARPEAILSSAPPEPVYAVAVKVKDRRDDVRLSSALSKITEEDPSLVVDARPDMGEIRLLGQGEMHLRVAVERLASRFQVGVETGRPRVAYCETIRAAASARGRHRKQTGGHGQFGDVMIEIRPLPRGEGFAFQDSITGGVVPRQYIPSVETGVRDAIKSGPLGFPVVDLAVALTDGSYHTVDSSDAAFQAAARLALAEALPKAKPVLLEPVLSVEVTIPTEALSKATGLVTARRGQILGYNGRPGWAGWDVISATIPEAEIGDLIVELRSVTAGVGTFSTKFDHMAELSGRPADMVLHKTH</sequence>
<dbReference type="CDD" id="cd04170">
    <property type="entry name" value="EF-G_bact"/>
    <property type="match status" value="1"/>
</dbReference>
<evidence type="ECO:0000256" key="6">
    <source>
        <dbReference type="ARBA" id="ARBA00024731"/>
    </source>
</evidence>
<accession>A0A931BT48</accession>
<feature type="domain" description="Tr-type G" evidence="7">
    <location>
        <begin position="9"/>
        <end position="281"/>
    </location>
</feature>
<dbReference type="InterPro" id="IPR005225">
    <property type="entry name" value="Small_GTP-bd"/>
</dbReference>
<dbReference type="InterPro" id="IPR035649">
    <property type="entry name" value="EFG_V"/>
</dbReference>
<dbReference type="SUPFAM" id="SSF52540">
    <property type="entry name" value="P-loop containing nucleoside triphosphate hydrolases"/>
    <property type="match status" value="1"/>
</dbReference>
<dbReference type="InterPro" id="IPR000640">
    <property type="entry name" value="EFG_V-like"/>
</dbReference>
<dbReference type="InterPro" id="IPR041095">
    <property type="entry name" value="EFG_II"/>
</dbReference>
<dbReference type="SUPFAM" id="SSF50447">
    <property type="entry name" value="Translation proteins"/>
    <property type="match status" value="1"/>
</dbReference>
<dbReference type="SUPFAM" id="SSF54211">
    <property type="entry name" value="Ribosomal protein S5 domain 2-like"/>
    <property type="match status" value="1"/>
</dbReference>
<protein>
    <recommendedName>
        <fullName evidence="1">Elongation factor G</fullName>
    </recommendedName>
</protein>
<dbReference type="Gene3D" id="3.30.70.870">
    <property type="entry name" value="Elongation Factor G (Translational Gtpase), domain 3"/>
    <property type="match status" value="1"/>
</dbReference>
<dbReference type="AlphaFoldDB" id="A0A931BT48"/>
<organism evidence="8 9">
    <name type="scientific">Microvirga alba</name>
    <dbReference type="NCBI Taxonomy" id="2791025"/>
    <lineage>
        <taxon>Bacteria</taxon>
        <taxon>Pseudomonadati</taxon>
        <taxon>Pseudomonadota</taxon>
        <taxon>Alphaproteobacteria</taxon>
        <taxon>Hyphomicrobiales</taxon>
        <taxon>Methylobacteriaceae</taxon>
        <taxon>Microvirga</taxon>
    </lineage>
</organism>
<dbReference type="GO" id="GO:0003746">
    <property type="term" value="F:translation elongation factor activity"/>
    <property type="evidence" value="ECO:0007669"/>
    <property type="project" value="UniProtKB-KW"/>
</dbReference>